<dbReference type="EMBL" id="NLAX01000004">
    <property type="protein sequence ID" value="PKS12122.1"/>
    <property type="molecule type" value="Genomic_DNA"/>
</dbReference>
<evidence type="ECO:0000313" key="3">
    <source>
        <dbReference type="EMBL" id="PKS12122.1"/>
    </source>
</evidence>
<organism evidence="3 4">
    <name type="scientific">Lomentospora prolificans</name>
    <dbReference type="NCBI Taxonomy" id="41688"/>
    <lineage>
        <taxon>Eukaryota</taxon>
        <taxon>Fungi</taxon>
        <taxon>Dikarya</taxon>
        <taxon>Ascomycota</taxon>
        <taxon>Pezizomycotina</taxon>
        <taxon>Sordariomycetes</taxon>
        <taxon>Hypocreomycetidae</taxon>
        <taxon>Microascales</taxon>
        <taxon>Microascaceae</taxon>
        <taxon>Lomentospora</taxon>
    </lineage>
</organism>
<evidence type="ECO:0000256" key="2">
    <source>
        <dbReference type="SAM" id="MobiDB-lite"/>
    </source>
</evidence>
<dbReference type="OrthoDB" id="5424793at2759"/>
<name>A0A2N3NIE1_9PEZI</name>
<feature type="coiled-coil region" evidence="1">
    <location>
        <begin position="91"/>
        <end position="125"/>
    </location>
</feature>
<feature type="compositionally biased region" description="Basic residues" evidence="2">
    <location>
        <begin position="316"/>
        <end position="332"/>
    </location>
</feature>
<protein>
    <recommendedName>
        <fullName evidence="5">Suppressor of anucleate metulae protein B</fullName>
    </recommendedName>
</protein>
<feature type="region of interest" description="Disordered" evidence="2">
    <location>
        <begin position="303"/>
        <end position="332"/>
    </location>
</feature>
<feature type="compositionally biased region" description="Basic and acidic residues" evidence="2">
    <location>
        <begin position="477"/>
        <end position="486"/>
    </location>
</feature>
<feature type="region of interest" description="Disordered" evidence="2">
    <location>
        <begin position="466"/>
        <end position="486"/>
    </location>
</feature>
<reference evidence="3 4" key="1">
    <citation type="journal article" date="2017" name="G3 (Bethesda)">
        <title>First Draft Genome Sequence of the Pathogenic Fungus Lomentospora prolificans (Formerly Scedosporium prolificans).</title>
        <authorList>
            <person name="Luo R."/>
            <person name="Zimin A."/>
            <person name="Workman R."/>
            <person name="Fan Y."/>
            <person name="Pertea G."/>
            <person name="Grossman N."/>
            <person name="Wear M.P."/>
            <person name="Jia B."/>
            <person name="Miller H."/>
            <person name="Casadevall A."/>
            <person name="Timp W."/>
            <person name="Zhang S.X."/>
            <person name="Salzberg S.L."/>
        </authorList>
    </citation>
    <scope>NUCLEOTIDE SEQUENCE [LARGE SCALE GENOMIC DNA]</scope>
    <source>
        <strain evidence="3 4">JHH-5317</strain>
    </source>
</reference>
<evidence type="ECO:0000313" key="4">
    <source>
        <dbReference type="Proteomes" id="UP000233524"/>
    </source>
</evidence>
<keyword evidence="4" id="KW-1185">Reference proteome</keyword>
<dbReference type="AlphaFoldDB" id="A0A2N3NIE1"/>
<keyword evidence="1" id="KW-0175">Coiled coil</keyword>
<gene>
    <name evidence="3" type="ORF">jhhlp_001420</name>
</gene>
<dbReference type="VEuPathDB" id="FungiDB:jhhlp_001420"/>
<dbReference type="Proteomes" id="UP000233524">
    <property type="component" value="Unassembled WGS sequence"/>
</dbReference>
<comment type="caution">
    <text evidence="3">The sequence shown here is derived from an EMBL/GenBank/DDBJ whole genome shotgun (WGS) entry which is preliminary data.</text>
</comment>
<dbReference type="InParanoid" id="A0A2N3NIE1"/>
<evidence type="ECO:0008006" key="5">
    <source>
        <dbReference type="Google" id="ProtNLM"/>
    </source>
</evidence>
<evidence type="ECO:0000256" key="1">
    <source>
        <dbReference type="SAM" id="Coils"/>
    </source>
</evidence>
<feature type="compositionally biased region" description="Basic and acidic residues" evidence="2">
    <location>
        <begin position="303"/>
        <end position="314"/>
    </location>
</feature>
<accession>A0A2N3NIE1</accession>
<sequence>MSVDAAAPALPPGLQPDYTLPLIKDWTPTLRQLRDSRRRCGERVSSIEDACRSSCNKKHVIECKEHYGSVIDAIRDRYFSKDTAAEWFYGRQDFLKELSHLLDEAKELRARLSDVESRVQKEKAAWYREVLARYPYFVDVAENSSGGAAEFSRALADEAQSTEDLARVVRKGIGRVRGRPINVDDYLAAVTSAQATGDTKKMKEEVIQFLFEVNGSGKILEGSEKYAEMYRESEDLSIEKVINAIDADRRAAVGGGAIDKQSGPPLGAAAMAAENQTSSEHTRRVEQVKRAQKAQRQRRVVVEEKRRHMDELQRAKTAHKKIQHAKSEKKHRQLPKEFYDTPPCEACSKPVDHKDLIACALCQVLVHMGLQATQVAYCSMQCFEKAHERHLEITHTCEAGKYCIQVRNTSSSKQEAPPKDAESPQVCLCKECVNQLGKAIIYCSLPCASSNLKMHLEEAHRSIWEEVKSQQQPASKDGNDGGGRTHEDEVAAAAHLPNVGKFVESLEDIFQARIGSKLAGKEVKVEYLPRWE</sequence>
<proteinExistence type="predicted"/>